<dbReference type="InterPro" id="IPR055973">
    <property type="entry name" value="DUF7551"/>
</dbReference>
<dbReference type="EMBL" id="JBHSFA010000003">
    <property type="protein sequence ID" value="MFC4541704.1"/>
    <property type="molecule type" value="Genomic_DNA"/>
</dbReference>
<dbReference type="Pfam" id="PF24420">
    <property type="entry name" value="DUF7551"/>
    <property type="match status" value="1"/>
</dbReference>
<accession>A0ABD5PMX0</accession>
<organism evidence="3 4">
    <name type="scientific">Halosolutus amylolyticus</name>
    <dbReference type="NCBI Taxonomy" id="2932267"/>
    <lineage>
        <taxon>Archaea</taxon>
        <taxon>Methanobacteriati</taxon>
        <taxon>Methanobacteriota</taxon>
        <taxon>Stenosarchaea group</taxon>
        <taxon>Halobacteria</taxon>
        <taxon>Halobacteriales</taxon>
        <taxon>Natrialbaceae</taxon>
        <taxon>Halosolutus</taxon>
    </lineage>
</organism>
<reference evidence="3 4" key="1">
    <citation type="journal article" date="2019" name="Int. J. Syst. Evol. Microbiol.">
        <title>The Global Catalogue of Microorganisms (GCM) 10K type strain sequencing project: providing services to taxonomists for standard genome sequencing and annotation.</title>
        <authorList>
            <consortium name="The Broad Institute Genomics Platform"/>
            <consortium name="The Broad Institute Genome Sequencing Center for Infectious Disease"/>
            <person name="Wu L."/>
            <person name="Ma J."/>
        </authorList>
    </citation>
    <scope>NUCLEOTIDE SEQUENCE [LARGE SCALE GENOMIC DNA]</scope>
    <source>
        <strain evidence="3 4">WLHS5</strain>
    </source>
</reference>
<keyword evidence="4" id="KW-1185">Reference proteome</keyword>
<name>A0ABD5PMX0_9EURY</name>
<proteinExistence type="predicted"/>
<evidence type="ECO:0000259" key="1">
    <source>
        <dbReference type="Pfam" id="PF24420"/>
    </source>
</evidence>
<dbReference type="InterPro" id="IPR055974">
    <property type="entry name" value="DUF7552"/>
</dbReference>
<evidence type="ECO:0000313" key="3">
    <source>
        <dbReference type="EMBL" id="MFC4541704.1"/>
    </source>
</evidence>
<protein>
    <submittedName>
        <fullName evidence="3">Uncharacterized protein</fullName>
    </submittedName>
</protein>
<comment type="caution">
    <text evidence="3">The sequence shown here is derived from an EMBL/GenBank/DDBJ whole genome shotgun (WGS) entry which is preliminary data.</text>
</comment>
<dbReference type="AlphaFoldDB" id="A0ABD5PMX0"/>
<sequence length="310" mass="33370">MIGTMLTDIRDHIESLASEAGRYYLVCGRTGDRPVPADGLYFEARAVARAAAQATEQYRAVLRRYDPSVPTYDVIVFEEVVDARSVEIQEEGGSGVTGERQGGPFCSEGAETRGAIDFCHTVAGVVFEAIADSSHVGLENAVMDTYLDVAETIDHPDELCLRLLDSIAAELDARLDPAEQASLLATAADALPIDPDDRDDPAPLVTTLAVLQSVGLLESARVTQSPADFGPGQRSWSVRLDGYALGEPADRLVTLPIVVGLFARLSTRSLAITEAERVDRESPATWRLRITATESDSPRGLVCVRAPDRT</sequence>
<feature type="domain" description="DUF7551" evidence="1">
    <location>
        <begin position="116"/>
        <end position="306"/>
    </location>
</feature>
<gene>
    <name evidence="3" type="ORF">ACFO5R_07165</name>
</gene>
<evidence type="ECO:0000313" key="4">
    <source>
        <dbReference type="Proteomes" id="UP001595898"/>
    </source>
</evidence>
<dbReference type="Proteomes" id="UP001595898">
    <property type="component" value="Unassembled WGS sequence"/>
</dbReference>
<feature type="domain" description="DUF7552" evidence="2">
    <location>
        <begin position="6"/>
        <end position="79"/>
    </location>
</feature>
<dbReference type="Pfam" id="PF24422">
    <property type="entry name" value="DUF7552"/>
    <property type="match status" value="1"/>
</dbReference>
<evidence type="ECO:0000259" key="2">
    <source>
        <dbReference type="Pfam" id="PF24422"/>
    </source>
</evidence>
<dbReference type="RefSeq" id="WP_250142318.1">
    <property type="nucleotide sequence ID" value="NZ_JALIQP010000006.1"/>
</dbReference>